<dbReference type="Proteomes" id="UP000001307">
    <property type="component" value="Unassembled WGS sequence"/>
</dbReference>
<proteinExistence type="predicted"/>
<protein>
    <submittedName>
        <fullName evidence="2">Uncharacterized protein</fullName>
    </submittedName>
</protein>
<dbReference type="Proteomes" id="UP000011014">
    <property type="component" value="Unassembled WGS sequence"/>
</dbReference>
<sequence>MNKTSSDESDLLFEELAPEWVNRETLFWIICGQLGLVVILSRIICCFICKQGGESGNRTKRESSIGIVRSESMSVKYYQPQKREQSTKLPISV</sequence>
<evidence type="ECO:0000313" key="3">
    <source>
        <dbReference type="EMBL" id="CBY42225.1"/>
    </source>
</evidence>
<dbReference type="InParanoid" id="E4WST6"/>
<gene>
    <name evidence="2" type="ORF">GSOID_T00005973001</name>
    <name evidence="3" type="ORF">GSOID_T00025901001</name>
</gene>
<keyword evidence="4" id="KW-1185">Reference proteome</keyword>
<evidence type="ECO:0000256" key="1">
    <source>
        <dbReference type="SAM" id="Phobius"/>
    </source>
</evidence>
<dbReference type="EMBL" id="FN656968">
    <property type="protein sequence ID" value="CBY42225.1"/>
    <property type="molecule type" value="Genomic_DNA"/>
</dbReference>
<dbReference type="AlphaFoldDB" id="E4WST6"/>
<name>E4WST6_OIKDI</name>
<keyword evidence="1" id="KW-1133">Transmembrane helix</keyword>
<feature type="transmembrane region" description="Helical" evidence="1">
    <location>
        <begin position="26"/>
        <end position="49"/>
    </location>
</feature>
<keyword evidence="1" id="KW-0472">Membrane</keyword>
<evidence type="ECO:0000313" key="4">
    <source>
        <dbReference type="Proteomes" id="UP000001307"/>
    </source>
</evidence>
<keyword evidence="1" id="KW-0812">Transmembrane</keyword>
<evidence type="ECO:0000313" key="2">
    <source>
        <dbReference type="EMBL" id="CBY06901.1"/>
    </source>
</evidence>
<reference evidence="2" key="1">
    <citation type="journal article" date="2010" name="Science">
        <title>Plasticity of animal genome architecture unmasked by rapid evolution of a pelagic tunicate.</title>
        <authorList>
            <person name="Denoeud F."/>
            <person name="Henriet S."/>
            <person name="Mungpakdee S."/>
            <person name="Aury J.M."/>
            <person name="Da Silva C."/>
            <person name="Brinkmann H."/>
            <person name="Mikhaleva J."/>
            <person name="Olsen L.C."/>
            <person name="Jubin C."/>
            <person name="Canestro C."/>
            <person name="Bouquet J.M."/>
            <person name="Danks G."/>
            <person name="Poulain J."/>
            <person name="Campsteijn C."/>
            <person name="Adamski M."/>
            <person name="Cross I."/>
            <person name="Yadetie F."/>
            <person name="Muffato M."/>
            <person name="Louis A."/>
            <person name="Butcher S."/>
            <person name="Tsagkogeorga G."/>
            <person name="Konrad A."/>
            <person name="Singh S."/>
            <person name="Jensen M.F."/>
            <person name="Cong E.H."/>
            <person name="Eikeseth-Otteraa H."/>
            <person name="Noel B."/>
            <person name="Anthouard V."/>
            <person name="Porcel B.M."/>
            <person name="Kachouri-Lafond R."/>
            <person name="Nishino A."/>
            <person name="Ugolini M."/>
            <person name="Chourrout P."/>
            <person name="Nishida H."/>
            <person name="Aasland R."/>
            <person name="Huzurbazar S."/>
            <person name="Westhof E."/>
            <person name="Delsuc F."/>
            <person name="Lehrach H."/>
            <person name="Reinhardt R."/>
            <person name="Weissenbach J."/>
            <person name="Roy S.W."/>
            <person name="Artiguenave F."/>
            <person name="Postlethwait J.H."/>
            <person name="Manak J.R."/>
            <person name="Thompson E.M."/>
            <person name="Jaillon O."/>
            <person name="Du Pasquier L."/>
            <person name="Boudinot P."/>
            <person name="Liberles D.A."/>
            <person name="Volff J.N."/>
            <person name="Philippe H."/>
            <person name="Lenhard B."/>
            <person name="Roest Crollius H."/>
            <person name="Wincker P."/>
            <person name="Chourrout D."/>
        </authorList>
    </citation>
    <scope>NUCLEOTIDE SEQUENCE [LARGE SCALE GENOMIC DNA]</scope>
</reference>
<accession>E4WST6</accession>
<dbReference type="OrthoDB" id="10494465at2759"/>
<organism evidence="2">
    <name type="scientific">Oikopleura dioica</name>
    <name type="common">Tunicate</name>
    <dbReference type="NCBI Taxonomy" id="34765"/>
    <lineage>
        <taxon>Eukaryota</taxon>
        <taxon>Metazoa</taxon>
        <taxon>Chordata</taxon>
        <taxon>Tunicata</taxon>
        <taxon>Appendicularia</taxon>
        <taxon>Copelata</taxon>
        <taxon>Oikopleuridae</taxon>
        <taxon>Oikopleura</taxon>
    </lineage>
</organism>
<dbReference type="EMBL" id="FN653016">
    <property type="protein sequence ID" value="CBY06901.1"/>
    <property type="molecule type" value="Genomic_DNA"/>
</dbReference>